<feature type="domain" description="SLH" evidence="4">
    <location>
        <begin position="1013"/>
        <end position="1072"/>
    </location>
</feature>
<evidence type="ECO:0000259" key="5">
    <source>
        <dbReference type="PROSITE" id="PS52035"/>
    </source>
</evidence>
<accession>A0A2Z2K6K9</accession>
<dbReference type="OrthoDB" id="9758209at2"/>
<feature type="compositionally biased region" description="Low complexity" evidence="2">
    <location>
        <begin position="982"/>
        <end position="1013"/>
    </location>
</feature>
<feature type="domain" description="SLH" evidence="4">
    <location>
        <begin position="1141"/>
        <end position="1198"/>
    </location>
</feature>
<keyword evidence="3" id="KW-0732">Signal</keyword>
<sequence length="1198" mass="129445">MSKKLLSLFIAFTLVMSGIIPAAYAADTTATTEPQAIVAPAAVDTAPESTSAAVTSAAQEAPEASVSAQVYQASMTDARTMELTFDLPEGASPEQLQWTFGRNSEETKPLAEWKKWNTSARNYSGDPFVTVKVETVTGSTYKAQVTFDLLYGPNLSLSGIRAEYVKRVGTYDLVGSLPAGDVVAKQQVKLNPYDTYHTYDEIKPAIDRITADSNNKYGRYVEYQQIGTSKQGRAIHFSIVAKDKASVDQYLNETMPLMMNDPAALQEKIISGELKDYKVPIWLNNIHADEANGVDVIVKFLDTLMTQKVVSYDTVDKDKNPITLDLDIDAALDNVIFLLDYVENPDGRALNTRATSTLLDPNRDNSYQTQPETQAVTAQIAKWTPLSFLDMHGFVNGFLIEPCTPPHDPNVEYDLMLDSMLEQATAMGQAGIANTKYDSYHIPYLESEKLKADPNYVSPSGTYATGWDDASPAYTAVYAMHQGALGHTLEVPELNEDSLDAFYYATLGATSYVIDNKEKLFLNQLEVFERGLNNTDIGAPVDKYLINGKNEEIGRPREGQTNFFPEYYVLPVSKDLQKNQLETYTMVQYLLRNGVKVEQTTTPVVVDSVTYPAGTYIVNMHQAKRGYANLVLYDGLNVSDFEEMYSDTVQNFADMRGFDRYISRKAGAFSGVTTPVTSVTVPVTNLDNYAFSQNYVIRNSNNDAIKAVNELVAAKKAVTLLSNDGYGYEKGSFLVSRSNLLTVASKYLLDVVPFYGGDRTGKLLKTPTVGITGAASFIVADLGFKVQTSDPATADVLVNTGTGLIASGKPFIGYGRTMLNTVKGLKLLPGLDFANPVNSAGKTDAHEGLFKAALSQDSLITAPYDESEYLYTVSAAYITAVPEGAEILAKYGTGDDFFKAGWWPNSSAAKDQVLALNYQTDQVHVTLFANDLLNKYHPQNQFRLLANAIYAAAPAATEADGMDAGVLMPEPTSGSQYPSVPTTPTATPAPTATATPATEATPAPTATPAPSTAPVSFNDLGRVSWAAAAIKELSSKGILNGVSENSFAPLKEVTRAEFITMIVRAYGLLDENAAAAFSDVKASNWAYSYIASGVSNGLINGVGGGRFEPARAITREEMAIIAANALKKFSGKSVADADKALAGFKDKGSIASYGKEAVALLAQEGVITGMTVDTFGPKGIANRAQAAVIISKLLNLKY</sequence>
<dbReference type="Proteomes" id="UP000249890">
    <property type="component" value="Chromosome"/>
</dbReference>
<dbReference type="Pfam" id="PF00395">
    <property type="entry name" value="SLH"/>
    <property type="match status" value="3"/>
</dbReference>
<evidence type="ECO:0000256" key="1">
    <source>
        <dbReference type="PROSITE-ProRule" id="PRU01379"/>
    </source>
</evidence>
<dbReference type="PANTHER" id="PTHR43308">
    <property type="entry name" value="OUTER MEMBRANE PROTEIN ALPHA-RELATED"/>
    <property type="match status" value="1"/>
</dbReference>
<proteinExistence type="inferred from homology"/>
<feature type="domain" description="Peptidase M14" evidence="5">
    <location>
        <begin position="195"/>
        <end position="517"/>
    </location>
</feature>
<feature type="region of interest" description="Disordered" evidence="2">
    <location>
        <begin position="967"/>
        <end position="1013"/>
    </location>
</feature>
<protein>
    <recommendedName>
        <fullName evidence="8">Zinc carboxypeptidase</fullName>
    </recommendedName>
</protein>
<evidence type="ECO:0000313" key="6">
    <source>
        <dbReference type="EMBL" id="ASA20494.1"/>
    </source>
</evidence>
<gene>
    <name evidence="6" type="ORF">B9T62_06560</name>
</gene>
<feature type="domain" description="SLH" evidence="4">
    <location>
        <begin position="1073"/>
        <end position="1136"/>
    </location>
</feature>
<dbReference type="PANTHER" id="PTHR43308:SF5">
    <property type="entry name" value="S-LAYER PROTEIN _ PEPTIDOGLYCAN ENDO-BETA-N-ACETYLGLUCOSAMINIDASE"/>
    <property type="match status" value="1"/>
</dbReference>
<dbReference type="RefSeq" id="WP_087914514.1">
    <property type="nucleotide sequence ID" value="NZ_CP021780.1"/>
</dbReference>
<evidence type="ECO:0000313" key="7">
    <source>
        <dbReference type="Proteomes" id="UP000249890"/>
    </source>
</evidence>
<feature type="chain" id="PRO_5016439350" description="Zinc carboxypeptidase" evidence="3">
    <location>
        <begin position="26"/>
        <end position="1198"/>
    </location>
</feature>
<dbReference type="EMBL" id="CP021780">
    <property type="protein sequence ID" value="ASA20494.1"/>
    <property type="molecule type" value="Genomic_DNA"/>
</dbReference>
<dbReference type="GO" id="GO:0006508">
    <property type="term" value="P:proteolysis"/>
    <property type="evidence" value="ECO:0007669"/>
    <property type="project" value="InterPro"/>
</dbReference>
<dbReference type="GO" id="GO:0008270">
    <property type="term" value="F:zinc ion binding"/>
    <property type="evidence" value="ECO:0007669"/>
    <property type="project" value="InterPro"/>
</dbReference>
<dbReference type="InterPro" id="IPR051465">
    <property type="entry name" value="Cell_Envelope_Struct_Comp"/>
</dbReference>
<feature type="active site" description="Proton donor/acceptor" evidence="1">
    <location>
        <position position="490"/>
    </location>
</feature>
<dbReference type="PROSITE" id="PS52035">
    <property type="entry name" value="PEPTIDASE_M14"/>
    <property type="match status" value="1"/>
</dbReference>
<name>A0A2Z2K6K9_9BACL</name>
<dbReference type="AlphaFoldDB" id="A0A2Z2K6K9"/>
<keyword evidence="7" id="KW-1185">Reference proteome</keyword>
<evidence type="ECO:0000256" key="3">
    <source>
        <dbReference type="SAM" id="SignalP"/>
    </source>
</evidence>
<dbReference type="KEGG" id="pdh:B9T62_06560"/>
<dbReference type="InterPro" id="IPR001119">
    <property type="entry name" value="SLH_dom"/>
</dbReference>
<feature type="signal peptide" evidence="3">
    <location>
        <begin position="1"/>
        <end position="25"/>
    </location>
</feature>
<reference evidence="6 7" key="1">
    <citation type="submission" date="2017-06" db="EMBL/GenBank/DDBJ databases">
        <title>Complete genome sequence of Paenibacillus donghaensis KCTC 13049T isolated from East Sea sediment, South Korea.</title>
        <authorList>
            <person name="Jung B.K."/>
            <person name="Hong S.-J."/>
            <person name="Shin J.-H."/>
        </authorList>
    </citation>
    <scope>NUCLEOTIDE SEQUENCE [LARGE SCALE GENOMIC DNA]</scope>
    <source>
        <strain evidence="6 7">KCTC 13049</strain>
    </source>
</reference>
<dbReference type="Pfam" id="PF00246">
    <property type="entry name" value="Peptidase_M14"/>
    <property type="match status" value="1"/>
</dbReference>
<comment type="similarity">
    <text evidence="1">Belongs to the peptidase M14 family.</text>
</comment>
<dbReference type="InterPro" id="IPR000834">
    <property type="entry name" value="Peptidase_M14"/>
</dbReference>
<dbReference type="SUPFAM" id="SSF53187">
    <property type="entry name" value="Zn-dependent exopeptidases"/>
    <property type="match status" value="1"/>
</dbReference>
<evidence type="ECO:0000259" key="4">
    <source>
        <dbReference type="PROSITE" id="PS51272"/>
    </source>
</evidence>
<evidence type="ECO:0000256" key="2">
    <source>
        <dbReference type="SAM" id="MobiDB-lite"/>
    </source>
</evidence>
<dbReference type="GO" id="GO:0004181">
    <property type="term" value="F:metallocarboxypeptidase activity"/>
    <property type="evidence" value="ECO:0007669"/>
    <property type="project" value="InterPro"/>
</dbReference>
<dbReference type="CDD" id="cd06244">
    <property type="entry name" value="M14-like"/>
    <property type="match status" value="1"/>
</dbReference>
<evidence type="ECO:0008006" key="8">
    <source>
        <dbReference type="Google" id="ProtNLM"/>
    </source>
</evidence>
<dbReference type="PROSITE" id="PS51272">
    <property type="entry name" value="SLH"/>
    <property type="match status" value="3"/>
</dbReference>
<dbReference type="Gene3D" id="3.40.630.10">
    <property type="entry name" value="Zn peptidases"/>
    <property type="match status" value="1"/>
</dbReference>
<organism evidence="6 7">
    <name type="scientific">Paenibacillus donghaensis</name>
    <dbReference type="NCBI Taxonomy" id="414771"/>
    <lineage>
        <taxon>Bacteria</taxon>
        <taxon>Bacillati</taxon>
        <taxon>Bacillota</taxon>
        <taxon>Bacilli</taxon>
        <taxon>Bacillales</taxon>
        <taxon>Paenibacillaceae</taxon>
        <taxon>Paenibacillus</taxon>
    </lineage>
</organism>